<dbReference type="EMBL" id="KV748284">
    <property type="protein sequence ID" value="OCK86844.1"/>
    <property type="molecule type" value="Genomic_DNA"/>
</dbReference>
<proteinExistence type="predicted"/>
<name>A0ACC8EKP5_9PEZI</name>
<dbReference type="Proteomes" id="UP000250078">
    <property type="component" value="Unassembled WGS sequence"/>
</dbReference>
<protein>
    <submittedName>
        <fullName evidence="1">Uncharacterized protein</fullName>
    </submittedName>
</protein>
<evidence type="ECO:0000313" key="1">
    <source>
        <dbReference type="EMBL" id="OCK86844.1"/>
    </source>
</evidence>
<gene>
    <name evidence="1" type="ORF">K441DRAFT_671785</name>
</gene>
<reference evidence="1 2" key="1">
    <citation type="journal article" date="2016" name="Nat. Commun.">
        <title>Ectomycorrhizal ecology is imprinted in the genome of the dominant symbiotic fungus Cenococcum geophilum.</title>
        <authorList>
            <consortium name="DOE Joint Genome Institute"/>
            <person name="Peter M."/>
            <person name="Kohler A."/>
            <person name="Ohm R.A."/>
            <person name="Kuo A."/>
            <person name="Krutzmann J."/>
            <person name="Morin E."/>
            <person name="Arend M."/>
            <person name="Barry K.W."/>
            <person name="Binder M."/>
            <person name="Choi C."/>
            <person name="Clum A."/>
            <person name="Copeland A."/>
            <person name="Grisel N."/>
            <person name="Haridas S."/>
            <person name="Kipfer T."/>
            <person name="LaButti K."/>
            <person name="Lindquist E."/>
            <person name="Lipzen A."/>
            <person name="Maire R."/>
            <person name="Meier B."/>
            <person name="Mihaltcheva S."/>
            <person name="Molinier V."/>
            <person name="Murat C."/>
            <person name="Poggeler S."/>
            <person name="Quandt C.A."/>
            <person name="Sperisen C."/>
            <person name="Tritt A."/>
            <person name="Tisserant E."/>
            <person name="Crous P.W."/>
            <person name="Henrissat B."/>
            <person name="Nehls U."/>
            <person name="Egli S."/>
            <person name="Spatafora J.W."/>
            <person name="Grigoriev I.V."/>
            <person name="Martin F.M."/>
        </authorList>
    </citation>
    <scope>NUCLEOTIDE SEQUENCE [LARGE SCALE GENOMIC DNA]</scope>
    <source>
        <strain evidence="1 2">1.58</strain>
    </source>
</reference>
<accession>A0ACC8EKP5</accession>
<keyword evidence="2" id="KW-1185">Reference proteome</keyword>
<sequence length="129" mass="14671">MPSYIRTRVSSPPPALDNPAFATHISHLQELMTSFPVKAKEVSEDQEQNQVIIWATSKAEFHKDLKDARIANEEWAYGGEYIFILAMDETGQKVGRVIEFVYSKGTERLRGLMMRARANKAQREKAAQT</sequence>
<organism evidence="1 2">
    <name type="scientific">Cenococcum geophilum 1.58</name>
    <dbReference type="NCBI Taxonomy" id="794803"/>
    <lineage>
        <taxon>Eukaryota</taxon>
        <taxon>Fungi</taxon>
        <taxon>Dikarya</taxon>
        <taxon>Ascomycota</taxon>
        <taxon>Pezizomycotina</taxon>
        <taxon>Dothideomycetes</taxon>
        <taxon>Pleosporomycetidae</taxon>
        <taxon>Gloniales</taxon>
        <taxon>Gloniaceae</taxon>
        <taxon>Cenococcum</taxon>
    </lineage>
</organism>
<evidence type="ECO:0000313" key="2">
    <source>
        <dbReference type="Proteomes" id="UP000250078"/>
    </source>
</evidence>